<keyword evidence="4" id="KW-1185">Reference proteome</keyword>
<keyword evidence="1" id="KW-0812">Transmembrane</keyword>
<evidence type="ECO:0000313" key="3">
    <source>
        <dbReference type="EMBL" id="MSU02375.1"/>
    </source>
</evidence>
<name>A0A6N7Y0V9_9FIRM</name>
<dbReference type="Proteomes" id="UP000469523">
    <property type="component" value="Unassembled WGS sequence"/>
</dbReference>
<dbReference type="RefSeq" id="WP_154441174.1">
    <property type="nucleotide sequence ID" value="NZ_JAHLPJ010000001.1"/>
</dbReference>
<protein>
    <submittedName>
        <fullName evidence="3">DUF4179 domain-containing protein</fullName>
    </submittedName>
</protein>
<gene>
    <name evidence="3" type="ORF">FYJ83_12990</name>
</gene>
<feature type="domain" description="DUF4179" evidence="2">
    <location>
        <begin position="41"/>
        <end position="95"/>
    </location>
</feature>
<proteinExistence type="predicted"/>
<reference evidence="3 4" key="1">
    <citation type="submission" date="2019-09" db="EMBL/GenBank/DDBJ databases">
        <title>In-depth cultivation of the pig gut microbiome towards novel bacterial diversity and tailored functional studies.</title>
        <authorList>
            <person name="Wylensek D."/>
            <person name="Hitch T.C.A."/>
            <person name="Clavel T."/>
        </authorList>
    </citation>
    <scope>NUCLEOTIDE SEQUENCE [LARGE SCALE GENOMIC DNA]</scope>
    <source>
        <strain evidence="3 4">WCA3-693-APC-4?</strain>
    </source>
</reference>
<evidence type="ECO:0000313" key="4">
    <source>
        <dbReference type="Proteomes" id="UP000469523"/>
    </source>
</evidence>
<sequence>MNNNIDDLKKIYSDIKIPDALNDTINNSIIKGENYMKKNNKSKKKIINSFISVAAAVGIFTLSINISPSFANSLEGVPVLGTLVNILQFNNGSSQGGKITDGIDVNFISLDQKKDSDIITINFDGFNKENQEIAPFFNVDYKEAPFTMTFSISGARGLSANKYFEELKKSEYIQDIYELMTLDDSAQRFNIVFNQPIDFKVEEYKNPAYIKIQISKNTEKTSEQKIYSIRTSSYEKGEEFAFLEEMLFEIEDLRILKDSNETYLYELGQYNSDKEAQEKLKEYKDTFNNSIDIYVEERTMDKVPQSIK</sequence>
<keyword evidence="1" id="KW-1133">Transmembrane helix</keyword>
<dbReference type="InterPro" id="IPR025436">
    <property type="entry name" value="DUF4179"/>
</dbReference>
<dbReference type="EMBL" id="VUNQ01000031">
    <property type="protein sequence ID" value="MSU02375.1"/>
    <property type="molecule type" value="Genomic_DNA"/>
</dbReference>
<evidence type="ECO:0000256" key="1">
    <source>
        <dbReference type="SAM" id="Phobius"/>
    </source>
</evidence>
<dbReference type="AlphaFoldDB" id="A0A6N7Y0V9"/>
<feature type="transmembrane region" description="Helical" evidence="1">
    <location>
        <begin position="46"/>
        <end position="64"/>
    </location>
</feature>
<accession>A0A6N7Y0V9</accession>
<keyword evidence="1" id="KW-0472">Membrane</keyword>
<evidence type="ECO:0000259" key="2">
    <source>
        <dbReference type="Pfam" id="PF13786"/>
    </source>
</evidence>
<comment type="caution">
    <text evidence="3">The sequence shown here is derived from an EMBL/GenBank/DDBJ whole genome shotgun (WGS) entry which is preliminary data.</text>
</comment>
<dbReference type="Pfam" id="PF13786">
    <property type="entry name" value="DUF4179"/>
    <property type="match status" value="1"/>
</dbReference>
<organism evidence="3 4">
    <name type="scientific">Tissierella pigra</name>
    <dbReference type="NCBI Taxonomy" id="2607614"/>
    <lineage>
        <taxon>Bacteria</taxon>
        <taxon>Bacillati</taxon>
        <taxon>Bacillota</taxon>
        <taxon>Tissierellia</taxon>
        <taxon>Tissierellales</taxon>
        <taxon>Tissierellaceae</taxon>
        <taxon>Tissierella</taxon>
    </lineage>
</organism>